<dbReference type="EMBL" id="JYDO01000182">
    <property type="protein sequence ID" value="KRZ67870.1"/>
    <property type="molecule type" value="Genomic_DNA"/>
</dbReference>
<gene>
    <name evidence="1" type="ORF">T10_2078</name>
</gene>
<evidence type="ECO:0000313" key="1">
    <source>
        <dbReference type="EMBL" id="KRZ67870.1"/>
    </source>
</evidence>
<proteinExistence type="predicted"/>
<comment type="caution">
    <text evidence="1">The sequence shown here is derived from an EMBL/GenBank/DDBJ whole genome shotgun (WGS) entry which is preliminary data.</text>
</comment>
<accession>A0A0V1M929</accession>
<evidence type="ECO:0000313" key="2">
    <source>
        <dbReference type="Proteomes" id="UP000054843"/>
    </source>
</evidence>
<sequence>MERRKRAPFWNVQLPSFGQRRMRALSLHLLLTQLEPLRLLLIKQTQPSSPYAMSTMNILCKTIAAVQPQQVNNYCNSP</sequence>
<name>A0A0V1M929_9BILA</name>
<keyword evidence="2" id="KW-1185">Reference proteome</keyword>
<reference evidence="1 2" key="1">
    <citation type="submission" date="2015-01" db="EMBL/GenBank/DDBJ databases">
        <title>Evolution of Trichinella species and genotypes.</title>
        <authorList>
            <person name="Korhonen P.K."/>
            <person name="Edoardo P."/>
            <person name="Giuseppe L.R."/>
            <person name="Gasser R.B."/>
        </authorList>
    </citation>
    <scope>NUCLEOTIDE SEQUENCE [LARGE SCALE GENOMIC DNA]</scope>
    <source>
        <strain evidence="1">ISS1980</strain>
    </source>
</reference>
<dbReference type="AlphaFoldDB" id="A0A0V1M929"/>
<protein>
    <submittedName>
        <fullName evidence="1">Uncharacterized protein</fullName>
    </submittedName>
</protein>
<organism evidence="1 2">
    <name type="scientific">Trichinella papuae</name>
    <dbReference type="NCBI Taxonomy" id="268474"/>
    <lineage>
        <taxon>Eukaryota</taxon>
        <taxon>Metazoa</taxon>
        <taxon>Ecdysozoa</taxon>
        <taxon>Nematoda</taxon>
        <taxon>Enoplea</taxon>
        <taxon>Dorylaimia</taxon>
        <taxon>Trichinellida</taxon>
        <taxon>Trichinellidae</taxon>
        <taxon>Trichinella</taxon>
    </lineage>
</organism>
<dbReference type="Proteomes" id="UP000054843">
    <property type="component" value="Unassembled WGS sequence"/>
</dbReference>